<dbReference type="InterPro" id="IPR008909">
    <property type="entry name" value="DALR_anticod-bd"/>
</dbReference>
<comment type="caution">
    <text evidence="13">The sequence shown here is derived from an EMBL/GenBank/DDBJ whole genome shotgun (WGS) entry which is preliminary data.</text>
</comment>
<keyword evidence="7 9" id="KW-0030">Aminoacyl-tRNA synthetase</keyword>
<name>A0A8J3Q4L2_9ACTN</name>
<proteinExistence type="inferred from homology"/>
<dbReference type="Pfam" id="PF00750">
    <property type="entry name" value="tRNA-synt_1d"/>
    <property type="match status" value="1"/>
</dbReference>
<dbReference type="CDD" id="cd00671">
    <property type="entry name" value="ArgRS_core"/>
    <property type="match status" value="1"/>
</dbReference>
<dbReference type="Proteomes" id="UP000612899">
    <property type="component" value="Unassembled WGS sequence"/>
</dbReference>
<dbReference type="SMART" id="SM01016">
    <property type="entry name" value="Arg_tRNA_synt_N"/>
    <property type="match status" value="1"/>
</dbReference>
<keyword evidence="14" id="KW-1185">Reference proteome</keyword>
<evidence type="ECO:0000259" key="11">
    <source>
        <dbReference type="SMART" id="SM00836"/>
    </source>
</evidence>
<accession>A0A8J3Q4L2</accession>
<comment type="subcellular location">
    <subcellularLocation>
        <location evidence="9">Cytoplasm</location>
    </subcellularLocation>
</comment>
<comment type="subunit">
    <text evidence="9">Monomer.</text>
</comment>
<keyword evidence="2 9" id="KW-0963">Cytoplasm</keyword>
<sequence length="569" mass="61907">MNIEHALVCVFSAALAEVAGFDVDPAVRRSPRADFQVDGALALARRLGRPPVQVAQEVLDRVDWAGLHATAQVAGPGFINVTLDDRFLAQELHRVATDERLGVAAATPQVVTIDYSAPNVAKEMHVGHLRSTVIGDAAARLLSFLGHQVRRMNHVGDWGTPFGMLIEHLLDIGETEAAHELSVGDLTAFYQAARAKFDSDPGFAQRSRLRVVALQAGDEQTRRLWRLLVEESEKYFLAVYGKLGVTLSDADFLPESFYNDELAPLVKELDEQGLLHDSQGAKCVFPPGFAGRDGEPLPLIVRKSDGGFGYAATDLASVKYRTGPLAADRMLYFVGTPQRLHFEMVFAAARQAGWIGEKVEVRHVNFGSILGEDGKMLKTRAGQTIKLIELLDEAVSRAAAIVADKSPHLEAETQAQVAWAVGIGAIKYADLSSDRVKDYVFDWDRMLATNGDTAAYLQYACARIGSIFRKGAVVPDPAAPVTLAHPAERALAMELLAFPAVLDTAARTVELHRLAGYLFGLAGLYTEFYSHCRVLGSAEQAGRLVLCDVTRRTLVLGLDLLGIVVPERM</sequence>
<dbReference type="EMBL" id="BONY01000007">
    <property type="protein sequence ID" value="GIH03334.1"/>
    <property type="molecule type" value="Genomic_DNA"/>
</dbReference>
<organism evidence="13 14">
    <name type="scientific">Rhizocola hellebori</name>
    <dbReference type="NCBI Taxonomy" id="1392758"/>
    <lineage>
        <taxon>Bacteria</taxon>
        <taxon>Bacillati</taxon>
        <taxon>Actinomycetota</taxon>
        <taxon>Actinomycetes</taxon>
        <taxon>Micromonosporales</taxon>
        <taxon>Micromonosporaceae</taxon>
        <taxon>Rhizocola</taxon>
    </lineage>
</organism>
<evidence type="ECO:0000256" key="2">
    <source>
        <dbReference type="ARBA" id="ARBA00022490"/>
    </source>
</evidence>
<dbReference type="Pfam" id="PF03485">
    <property type="entry name" value="Arg_tRNA_synt_N"/>
    <property type="match status" value="1"/>
</dbReference>
<dbReference type="Pfam" id="PF05746">
    <property type="entry name" value="DALR_1"/>
    <property type="match status" value="1"/>
</dbReference>
<dbReference type="SMART" id="SM00836">
    <property type="entry name" value="DALR_1"/>
    <property type="match status" value="1"/>
</dbReference>
<dbReference type="PROSITE" id="PS00178">
    <property type="entry name" value="AA_TRNA_LIGASE_I"/>
    <property type="match status" value="1"/>
</dbReference>
<evidence type="ECO:0000256" key="1">
    <source>
        <dbReference type="ARBA" id="ARBA00005594"/>
    </source>
</evidence>
<reference evidence="13" key="1">
    <citation type="submission" date="2021-01" db="EMBL/GenBank/DDBJ databases">
        <title>Whole genome shotgun sequence of Rhizocola hellebori NBRC 109834.</title>
        <authorList>
            <person name="Komaki H."/>
            <person name="Tamura T."/>
        </authorList>
    </citation>
    <scope>NUCLEOTIDE SEQUENCE</scope>
    <source>
        <strain evidence="13">NBRC 109834</strain>
    </source>
</reference>
<dbReference type="InterPro" id="IPR001278">
    <property type="entry name" value="Arg-tRNA-ligase"/>
</dbReference>
<dbReference type="SUPFAM" id="SSF55190">
    <property type="entry name" value="Arginyl-tRNA synthetase (ArgRS), N-terminal 'additional' domain"/>
    <property type="match status" value="1"/>
</dbReference>
<dbReference type="Gene3D" id="3.40.50.620">
    <property type="entry name" value="HUPs"/>
    <property type="match status" value="1"/>
</dbReference>
<evidence type="ECO:0000256" key="5">
    <source>
        <dbReference type="ARBA" id="ARBA00022840"/>
    </source>
</evidence>
<dbReference type="Gene3D" id="3.30.1360.70">
    <property type="entry name" value="Arginyl tRNA synthetase N-terminal domain"/>
    <property type="match status" value="1"/>
</dbReference>
<evidence type="ECO:0000256" key="9">
    <source>
        <dbReference type="HAMAP-Rule" id="MF_00123"/>
    </source>
</evidence>
<keyword evidence="5 9" id="KW-0067">ATP-binding</keyword>
<dbReference type="InterPro" id="IPR005148">
    <property type="entry name" value="Arg-tRNA-synth_N"/>
</dbReference>
<dbReference type="InterPro" id="IPR014729">
    <property type="entry name" value="Rossmann-like_a/b/a_fold"/>
</dbReference>
<keyword evidence="4 9" id="KW-0547">Nucleotide-binding</keyword>
<dbReference type="GO" id="GO:0006420">
    <property type="term" value="P:arginyl-tRNA aminoacylation"/>
    <property type="evidence" value="ECO:0007669"/>
    <property type="project" value="UniProtKB-UniRule"/>
</dbReference>
<feature type="domain" description="DALR anticodon binding" evidence="11">
    <location>
        <begin position="457"/>
        <end position="569"/>
    </location>
</feature>
<dbReference type="SUPFAM" id="SSF47323">
    <property type="entry name" value="Anticodon-binding domain of a subclass of class I aminoacyl-tRNA synthetases"/>
    <property type="match status" value="1"/>
</dbReference>
<evidence type="ECO:0000256" key="8">
    <source>
        <dbReference type="ARBA" id="ARBA00049339"/>
    </source>
</evidence>
<dbReference type="PANTHER" id="PTHR11956:SF5">
    <property type="entry name" value="ARGININE--TRNA LIGASE, CYTOPLASMIC"/>
    <property type="match status" value="1"/>
</dbReference>
<dbReference type="EC" id="6.1.1.19" evidence="9"/>
<protein>
    <recommendedName>
        <fullName evidence="9">Arginine--tRNA ligase</fullName>
        <ecNumber evidence="9">6.1.1.19</ecNumber>
    </recommendedName>
    <alternativeName>
        <fullName evidence="9">Arginyl-tRNA synthetase</fullName>
        <shortName evidence="9">ArgRS</shortName>
    </alternativeName>
</protein>
<keyword evidence="3 9" id="KW-0436">Ligase</keyword>
<comment type="catalytic activity">
    <reaction evidence="8 9">
        <text>tRNA(Arg) + L-arginine + ATP = L-arginyl-tRNA(Arg) + AMP + diphosphate</text>
        <dbReference type="Rhea" id="RHEA:20301"/>
        <dbReference type="Rhea" id="RHEA-COMP:9658"/>
        <dbReference type="Rhea" id="RHEA-COMP:9673"/>
        <dbReference type="ChEBI" id="CHEBI:30616"/>
        <dbReference type="ChEBI" id="CHEBI:32682"/>
        <dbReference type="ChEBI" id="CHEBI:33019"/>
        <dbReference type="ChEBI" id="CHEBI:78442"/>
        <dbReference type="ChEBI" id="CHEBI:78513"/>
        <dbReference type="ChEBI" id="CHEBI:456215"/>
        <dbReference type="EC" id="6.1.1.19"/>
    </reaction>
</comment>
<keyword evidence="6 9" id="KW-0648">Protein biosynthesis</keyword>
<dbReference type="InterPro" id="IPR036695">
    <property type="entry name" value="Arg-tRNA-synth_N_sf"/>
</dbReference>
<comment type="similarity">
    <text evidence="1 9 10">Belongs to the class-I aminoacyl-tRNA synthetase family.</text>
</comment>
<dbReference type="InterPro" id="IPR035684">
    <property type="entry name" value="ArgRS_core"/>
</dbReference>
<dbReference type="InterPro" id="IPR009080">
    <property type="entry name" value="tRNAsynth_Ia_anticodon-bd"/>
</dbReference>
<evidence type="ECO:0000256" key="7">
    <source>
        <dbReference type="ARBA" id="ARBA00023146"/>
    </source>
</evidence>
<evidence type="ECO:0000256" key="3">
    <source>
        <dbReference type="ARBA" id="ARBA00022598"/>
    </source>
</evidence>
<feature type="short sequence motif" description="'HIGH' region" evidence="9">
    <location>
        <begin position="118"/>
        <end position="128"/>
    </location>
</feature>
<dbReference type="RefSeq" id="WP_203907256.1">
    <property type="nucleotide sequence ID" value="NZ_BONY01000007.1"/>
</dbReference>
<dbReference type="GO" id="GO:0005737">
    <property type="term" value="C:cytoplasm"/>
    <property type="evidence" value="ECO:0007669"/>
    <property type="project" value="UniProtKB-SubCell"/>
</dbReference>
<dbReference type="AlphaFoldDB" id="A0A8J3Q4L2"/>
<evidence type="ECO:0000256" key="6">
    <source>
        <dbReference type="ARBA" id="ARBA00022917"/>
    </source>
</evidence>
<gene>
    <name evidence="13" type="primary">argS_1</name>
    <name evidence="9" type="synonym">argS</name>
    <name evidence="13" type="ORF">Rhe02_14010</name>
</gene>
<dbReference type="GO" id="GO:0005524">
    <property type="term" value="F:ATP binding"/>
    <property type="evidence" value="ECO:0007669"/>
    <property type="project" value="UniProtKB-UniRule"/>
</dbReference>
<dbReference type="PRINTS" id="PR01038">
    <property type="entry name" value="TRNASYNTHARG"/>
</dbReference>
<evidence type="ECO:0000313" key="14">
    <source>
        <dbReference type="Proteomes" id="UP000612899"/>
    </source>
</evidence>
<dbReference type="Gene3D" id="1.10.730.10">
    <property type="entry name" value="Isoleucyl-tRNA Synthetase, Domain 1"/>
    <property type="match status" value="1"/>
</dbReference>
<evidence type="ECO:0000259" key="12">
    <source>
        <dbReference type="SMART" id="SM01016"/>
    </source>
</evidence>
<dbReference type="PANTHER" id="PTHR11956">
    <property type="entry name" value="ARGINYL-TRNA SYNTHETASE"/>
    <property type="match status" value="1"/>
</dbReference>
<dbReference type="CDD" id="cd07956">
    <property type="entry name" value="Anticodon_Ia_Arg"/>
    <property type="match status" value="1"/>
</dbReference>
<dbReference type="NCBIfam" id="TIGR00456">
    <property type="entry name" value="argS"/>
    <property type="match status" value="1"/>
</dbReference>
<feature type="domain" description="Arginyl tRNA synthetase N-terminal" evidence="12">
    <location>
        <begin position="1"/>
        <end position="83"/>
    </location>
</feature>
<evidence type="ECO:0000313" key="13">
    <source>
        <dbReference type="EMBL" id="GIH03334.1"/>
    </source>
</evidence>
<dbReference type="HAMAP" id="MF_00123">
    <property type="entry name" value="Arg_tRNA_synth"/>
    <property type="match status" value="1"/>
</dbReference>
<dbReference type="InterPro" id="IPR001412">
    <property type="entry name" value="aa-tRNA-synth_I_CS"/>
</dbReference>
<evidence type="ECO:0000256" key="4">
    <source>
        <dbReference type="ARBA" id="ARBA00022741"/>
    </source>
</evidence>
<dbReference type="GO" id="GO:0004814">
    <property type="term" value="F:arginine-tRNA ligase activity"/>
    <property type="evidence" value="ECO:0007669"/>
    <property type="project" value="UniProtKB-UniRule"/>
</dbReference>
<evidence type="ECO:0000256" key="10">
    <source>
        <dbReference type="RuleBase" id="RU363038"/>
    </source>
</evidence>
<dbReference type="FunFam" id="3.40.50.620:FF:000116">
    <property type="entry name" value="Arginine--tRNA ligase"/>
    <property type="match status" value="1"/>
</dbReference>
<dbReference type="SUPFAM" id="SSF52374">
    <property type="entry name" value="Nucleotidylyl transferase"/>
    <property type="match status" value="1"/>
</dbReference>